<dbReference type="PANTHER" id="PTHR42783:SF3">
    <property type="entry name" value="GLUTAMATE SYNTHASE [NADPH] SMALL CHAIN-RELATED"/>
    <property type="match status" value="1"/>
</dbReference>
<evidence type="ECO:0000313" key="2">
    <source>
        <dbReference type="EMBL" id="ALL01850.1"/>
    </source>
</evidence>
<dbReference type="SUPFAM" id="SSF51971">
    <property type="entry name" value="Nucleotide-binding domain"/>
    <property type="match status" value="2"/>
</dbReference>
<sequence length="344" mass="37963">MVDAALRFIVRCKPGEYAERRERVAIVGAGPAGLYAAGYLRCRGFNVTVYDRNPEPGGFLIFGVLEIHINKERVRKGIEELRSIGVEFRQNTVVGRDILLGDLIEDYDAVLLATGTWKSRRLNVPGSDLKGVLPAMEWIVDYHMWRYGYRSEKPPVGRRVVVVGGGLTAVDAVHVAKWLGAEEVHLVYRRTRSYAPAGERGFREAEEAGAIIHELVTPVEYIGSGGKVTAVKLQKMQLVEQPGAKRPRPVPIPGEYVTLEADMVLEAIGLIPTPPFNGGDYGIRLREDGTIDVDEYKRTTREPVFAAGDVVHGASLIGPAMKSGLEAAEAIEKYLNGEIRWRNS</sequence>
<accession>A0A0P0N6C4</accession>
<dbReference type="InterPro" id="IPR023753">
    <property type="entry name" value="FAD/NAD-binding_dom"/>
</dbReference>
<dbReference type="OrthoDB" id="27922at2157"/>
<reference evidence="2 3" key="1">
    <citation type="submission" date="2015-10" db="EMBL/GenBank/DDBJ databases">
        <title>Complete genome sequence of hyperthermophilic archaeon Pyrodictium delaneyi Su06.</title>
        <authorList>
            <person name="Jung J.-H."/>
            <person name="Lin J."/>
            <person name="Holden J.F."/>
            <person name="Park C.-S."/>
        </authorList>
    </citation>
    <scope>NUCLEOTIDE SEQUENCE [LARGE SCALE GENOMIC DNA]</scope>
    <source>
        <strain evidence="2 3">Su06</strain>
    </source>
</reference>
<dbReference type="Gene3D" id="3.50.50.60">
    <property type="entry name" value="FAD/NAD(P)-binding domain"/>
    <property type="match status" value="3"/>
</dbReference>
<dbReference type="InterPro" id="IPR036188">
    <property type="entry name" value="FAD/NAD-bd_sf"/>
</dbReference>
<organism evidence="2 3">
    <name type="scientific">Pyrodictium delaneyi</name>
    <dbReference type="NCBI Taxonomy" id="1273541"/>
    <lineage>
        <taxon>Archaea</taxon>
        <taxon>Thermoproteota</taxon>
        <taxon>Thermoprotei</taxon>
        <taxon>Desulfurococcales</taxon>
        <taxon>Pyrodictiaceae</taxon>
        <taxon>Pyrodictium</taxon>
    </lineage>
</organism>
<dbReference type="NCBIfam" id="NF009409">
    <property type="entry name" value="PRK12770.1"/>
    <property type="match status" value="1"/>
</dbReference>
<proteinExistence type="predicted"/>
<dbReference type="PANTHER" id="PTHR42783">
    <property type="entry name" value="GLUTAMATE SYNTHASE [NADPH] SMALL CHAIN"/>
    <property type="match status" value="1"/>
</dbReference>
<dbReference type="Pfam" id="PF07992">
    <property type="entry name" value="Pyr_redox_2"/>
    <property type="match status" value="1"/>
</dbReference>
<dbReference type="AlphaFoldDB" id="A0A0P0N6C4"/>
<name>A0A0P0N6C4_9CREN</name>
<dbReference type="STRING" id="1273541.Pyrde_1807"/>
<evidence type="ECO:0000313" key="3">
    <source>
        <dbReference type="Proteomes" id="UP000058613"/>
    </source>
</evidence>
<dbReference type="EMBL" id="CP013011">
    <property type="protein sequence ID" value="ALL01850.1"/>
    <property type="molecule type" value="Genomic_DNA"/>
</dbReference>
<dbReference type="PRINTS" id="PR00419">
    <property type="entry name" value="ADXRDTASE"/>
</dbReference>
<dbReference type="GO" id="GO:0016491">
    <property type="term" value="F:oxidoreductase activity"/>
    <property type="evidence" value="ECO:0007669"/>
    <property type="project" value="InterPro"/>
</dbReference>
<feature type="domain" description="FAD/NAD(P)-binding" evidence="1">
    <location>
        <begin position="23"/>
        <end position="324"/>
    </location>
</feature>
<dbReference type="KEGG" id="pdl:Pyrde_1807"/>
<dbReference type="Proteomes" id="UP000058613">
    <property type="component" value="Chromosome"/>
</dbReference>
<evidence type="ECO:0000259" key="1">
    <source>
        <dbReference type="Pfam" id="PF07992"/>
    </source>
</evidence>
<protein>
    <submittedName>
        <fullName evidence="2">Glutamate synthase small subunit</fullName>
    </submittedName>
</protein>
<gene>
    <name evidence="2" type="ORF">Pyrde_1807</name>
</gene>